<dbReference type="SMART" id="SM00829">
    <property type="entry name" value="PKS_ER"/>
    <property type="match status" value="1"/>
</dbReference>
<dbReference type="InterPro" id="IPR036291">
    <property type="entry name" value="NAD(P)-bd_dom_sf"/>
</dbReference>
<evidence type="ECO:0000256" key="3">
    <source>
        <dbReference type="ARBA" id="ARBA00022723"/>
    </source>
</evidence>
<evidence type="ECO:0000313" key="8">
    <source>
        <dbReference type="EMBL" id="KLT42558.1"/>
    </source>
</evidence>
<protein>
    <submittedName>
        <fullName evidence="8">Putative xylitol dehydrogenase</fullName>
    </submittedName>
</protein>
<dbReference type="SUPFAM" id="SSF51735">
    <property type="entry name" value="NAD(P)-binding Rossmann-fold domains"/>
    <property type="match status" value="1"/>
</dbReference>
<gene>
    <name evidence="8" type="ORF">CC85DRAFT_285478</name>
</gene>
<dbReference type="Pfam" id="PF08240">
    <property type="entry name" value="ADH_N"/>
    <property type="match status" value="1"/>
</dbReference>
<dbReference type="EMBL" id="KQ087204">
    <property type="protein sequence ID" value="KLT42558.1"/>
    <property type="molecule type" value="Genomic_DNA"/>
</dbReference>
<dbReference type="GO" id="GO:0006062">
    <property type="term" value="P:sorbitol catabolic process"/>
    <property type="evidence" value="ECO:0007669"/>
    <property type="project" value="TreeGrafter"/>
</dbReference>
<dbReference type="Pfam" id="PF00107">
    <property type="entry name" value="ADH_zinc_N"/>
    <property type="match status" value="1"/>
</dbReference>
<proteinExistence type="inferred from homology"/>
<accession>A0A0J0XNA5</accession>
<dbReference type="SUPFAM" id="SSF50129">
    <property type="entry name" value="GroES-like"/>
    <property type="match status" value="1"/>
</dbReference>
<dbReference type="Gene3D" id="3.90.180.10">
    <property type="entry name" value="Medium-chain alcohol dehydrogenases, catalytic domain"/>
    <property type="match status" value="1"/>
</dbReference>
<evidence type="ECO:0000259" key="7">
    <source>
        <dbReference type="SMART" id="SM00829"/>
    </source>
</evidence>
<dbReference type="InterPro" id="IPR011032">
    <property type="entry name" value="GroES-like_sf"/>
</dbReference>
<dbReference type="GO" id="GO:0003939">
    <property type="term" value="F:L-iditol 2-dehydrogenase (NAD+) activity"/>
    <property type="evidence" value="ECO:0007669"/>
    <property type="project" value="TreeGrafter"/>
</dbReference>
<reference evidence="8 9" key="1">
    <citation type="submission" date="2015-03" db="EMBL/GenBank/DDBJ databases">
        <title>Genomics and transcriptomics of the oil-accumulating basidiomycete yeast T. oleaginosus allow insights into substrate utilization and the diverse evolutionary trajectories of mating systems in fungi.</title>
        <authorList>
            <consortium name="DOE Joint Genome Institute"/>
            <person name="Kourist R."/>
            <person name="Kracht O."/>
            <person name="Bracharz F."/>
            <person name="Lipzen A."/>
            <person name="Nolan M."/>
            <person name="Ohm R."/>
            <person name="Grigoriev I."/>
            <person name="Sun S."/>
            <person name="Heitman J."/>
            <person name="Bruck T."/>
            <person name="Nowrousian M."/>
        </authorList>
    </citation>
    <scope>NUCLEOTIDE SEQUENCE [LARGE SCALE GENOMIC DNA]</scope>
    <source>
        <strain evidence="8 9">IBC0246</strain>
    </source>
</reference>
<organism evidence="8 9">
    <name type="scientific">Cutaneotrichosporon oleaginosum</name>
    <dbReference type="NCBI Taxonomy" id="879819"/>
    <lineage>
        <taxon>Eukaryota</taxon>
        <taxon>Fungi</taxon>
        <taxon>Dikarya</taxon>
        <taxon>Basidiomycota</taxon>
        <taxon>Agaricomycotina</taxon>
        <taxon>Tremellomycetes</taxon>
        <taxon>Trichosporonales</taxon>
        <taxon>Trichosporonaceae</taxon>
        <taxon>Cutaneotrichosporon</taxon>
    </lineage>
</organism>
<evidence type="ECO:0000256" key="6">
    <source>
        <dbReference type="RuleBase" id="RU361277"/>
    </source>
</evidence>
<dbReference type="InterPro" id="IPR013149">
    <property type="entry name" value="ADH-like_C"/>
</dbReference>
<dbReference type="PANTHER" id="PTHR43161">
    <property type="entry name" value="SORBITOL DEHYDROGENASE"/>
    <property type="match status" value="1"/>
</dbReference>
<feature type="domain" description="Enoyl reductase (ER)" evidence="7">
    <location>
        <begin position="31"/>
        <end position="396"/>
    </location>
</feature>
<evidence type="ECO:0000256" key="5">
    <source>
        <dbReference type="ARBA" id="ARBA00023002"/>
    </source>
</evidence>
<dbReference type="InterPro" id="IPR020843">
    <property type="entry name" value="ER"/>
</dbReference>
<sequence length="401" mass="42325">MTDFHHLVKVNPPQVQSLNLPPNLSTVLLKKHTISVEPRPLPVLQPDGVLVRVIASGICGSDLHNFSAGGVGGRPVLEPLVMGHESAGEVIAIGDMVTTHKVGDRVAIEPGLPCRRCANCKIGRINICLNARYCGTPGSVGSLSKFFALPADMAPHLPDSLSWEEAGCVQPLAVGVAIGIRADIRAHQTVAVMGCGPIGLIAAAVCRAYGVSRVIGFDINPKRVAFAKAYVSGGRNVFDKVFLVDNLPTVANGTANGHEDEHPIGDVKFDAAKVRAKTYLAEAGLDSDGVDRVIEASGAEDAGLLGIAIARQGATYLAVGLGHHQTMTFPTLAVTNKEIDVKGITRYTAPCFPHALDLLRRGAVDLKPLITRTFPLAQSQQAFEAVEGGDEIKVIIMNQEA</sequence>
<comment type="cofactor">
    <cofactor evidence="1 6">
        <name>Zn(2+)</name>
        <dbReference type="ChEBI" id="CHEBI:29105"/>
    </cofactor>
</comment>
<dbReference type="STRING" id="879819.A0A0J0XNA5"/>
<dbReference type="AlphaFoldDB" id="A0A0J0XNA5"/>
<dbReference type="PROSITE" id="PS00059">
    <property type="entry name" value="ADH_ZINC"/>
    <property type="match status" value="1"/>
</dbReference>
<keyword evidence="4 6" id="KW-0862">Zinc</keyword>
<dbReference type="InterPro" id="IPR013154">
    <property type="entry name" value="ADH-like_N"/>
</dbReference>
<dbReference type="Proteomes" id="UP000053611">
    <property type="component" value="Unassembled WGS sequence"/>
</dbReference>
<keyword evidence="9" id="KW-1185">Reference proteome</keyword>
<comment type="similarity">
    <text evidence="2 6">Belongs to the zinc-containing alcohol dehydrogenase family.</text>
</comment>
<dbReference type="InterPro" id="IPR002328">
    <property type="entry name" value="ADH_Zn_CS"/>
</dbReference>
<keyword evidence="3 6" id="KW-0479">Metal-binding</keyword>
<name>A0A0J0XNA5_9TREE</name>
<dbReference type="PANTHER" id="PTHR43161:SF9">
    <property type="entry name" value="SORBITOL DEHYDROGENASE"/>
    <property type="match status" value="1"/>
</dbReference>
<evidence type="ECO:0000313" key="9">
    <source>
        <dbReference type="Proteomes" id="UP000053611"/>
    </source>
</evidence>
<dbReference type="GeneID" id="28983728"/>
<dbReference type="Gene3D" id="3.40.50.720">
    <property type="entry name" value="NAD(P)-binding Rossmann-like Domain"/>
    <property type="match status" value="1"/>
</dbReference>
<dbReference type="OrthoDB" id="1879366at2759"/>
<dbReference type="RefSeq" id="XP_018279049.1">
    <property type="nucleotide sequence ID" value="XM_018423125.1"/>
</dbReference>
<evidence type="ECO:0000256" key="1">
    <source>
        <dbReference type="ARBA" id="ARBA00001947"/>
    </source>
</evidence>
<evidence type="ECO:0000256" key="2">
    <source>
        <dbReference type="ARBA" id="ARBA00008072"/>
    </source>
</evidence>
<dbReference type="InterPro" id="IPR045306">
    <property type="entry name" value="SDH-like"/>
</dbReference>
<evidence type="ECO:0000256" key="4">
    <source>
        <dbReference type="ARBA" id="ARBA00022833"/>
    </source>
</evidence>
<keyword evidence="5" id="KW-0560">Oxidoreductase</keyword>
<dbReference type="GO" id="GO:0008270">
    <property type="term" value="F:zinc ion binding"/>
    <property type="evidence" value="ECO:0007669"/>
    <property type="project" value="InterPro"/>
</dbReference>
<dbReference type="CDD" id="cd05285">
    <property type="entry name" value="sorbitol_DH"/>
    <property type="match status" value="1"/>
</dbReference>